<organism evidence="5 6">
    <name type="scientific">Candidatus Treponema excrementipullorum</name>
    <dbReference type="NCBI Taxonomy" id="2838768"/>
    <lineage>
        <taxon>Bacteria</taxon>
        <taxon>Pseudomonadati</taxon>
        <taxon>Spirochaetota</taxon>
        <taxon>Spirochaetia</taxon>
        <taxon>Spirochaetales</taxon>
        <taxon>Treponemataceae</taxon>
        <taxon>Treponema</taxon>
    </lineage>
</organism>
<dbReference type="SUPFAM" id="SSF48452">
    <property type="entry name" value="TPR-like"/>
    <property type="match status" value="1"/>
</dbReference>
<evidence type="ECO:0000313" key="6">
    <source>
        <dbReference type="Proteomes" id="UP000823914"/>
    </source>
</evidence>
<reference evidence="5" key="2">
    <citation type="submission" date="2021-04" db="EMBL/GenBank/DDBJ databases">
        <authorList>
            <person name="Gilroy R."/>
        </authorList>
    </citation>
    <scope>NUCLEOTIDE SEQUENCE</scope>
    <source>
        <strain evidence="5">Gambia15-2214</strain>
    </source>
</reference>
<evidence type="ECO:0000256" key="1">
    <source>
        <dbReference type="ARBA" id="ARBA00022737"/>
    </source>
</evidence>
<proteinExistence type="predicted"/>
<dbReference type="PANTHER" id="PTHR44943">
    <property type="entry name" value="CELLULOSE SYNTHASE OPERON PROTEIN C"/>
    <property type="match status" value="1"/>
</dbReference>
<evidence type="ECO:0000256" key="2">
    <source>
        <dbReference type="ARBA" id="ARBA00022803"/>
    </source>
</evidence>
<keyword evidence="4" id="KW-0732">Signal</keyword>
<dbReference type="InterPro" id="IPR019734">
    <property type="entry name" value="TPR_rpt"/>
</dbReference>
<dbReference type="Gene3D" id="1.25.40.10">
    <property type="entry name" value="Tetratricopeptide repeat domain"/>
    <property type="match status" value="2"/>
</dbReference>
<dbReference type="PROSITE" id="PS50005">
    <property type="entry name" value="TPR"/>
    <property type="match status" value="2"/>
</dbReference>
<dbReference type="SMART" id="SM00028">
    <property type="entry name" value="TPR"/>
    <property type="match status" value="5"/>
</dbReference>
<comment type="caution">
    <text evidence="5">The sequence shown here is derived from an EMBL/GenBank/DDBJ whole genome shotgun (WGS) entry which is preliminary data.</text>
</comment>
<evidence type="ECO:0000256" key="3">
    <source>
        <dbReference type="PROSITE-ProRule" id="PRU00339"/>
    </source>
</evidence>
<dbReference type="InterPro" id="IPR051685">
    <property type="entry name" value="Ycf3/AcsC/BcsC/TPR_MFPF"/>
</dbReference>
<feature type="repeat" description="TPR" evidence="3">
    <location>
        <begin position="163"/>
        <end position="196"/>
    </location>
</feature>
<dbReference type="EMBL" id="JAHLFV010000043">
    <property type="protein sequence ID" value="MBU3849300.1"/>
    <property type="molecule type" value="Genomic_DNA"/>
</dbReference>
<keyword evidence="2 3" id="KW-0802">TPR repeat</keyword>
<gene>
    <name evidence="5" type="ORF">IAA16_01905</name>
</gene>
<name>A0A9E2L179_9SPIR</name>
<dbReference type="InterPro" id="IPR011990">
    <property type="entry name" value="TPR-like_helical_dom_sf"/>
</dbReference>
<sequence>MTFCNKKNLLFFLLFVIVISSFFAQQKVDALELYLSGKYSEAITVCQGELQQNPKNLDSYTVLCWSLVKNRQYAEAEQWANRGLAVNPNDHRLIEILGEAKFYLGKNTEALKQFELYISYVPTTGARLGSAYYFMGEIFIRQGRYHHADIALTMAVRLEPLLDYWWMRLGYAREMTGSYITAVSAYEKALSLNPSQTDASRGLERVREHL</sequence>
<keyword evidence="1" id="KW-0677">Repeat</keyword>
<feature type="repeat" description="TPR" evidence="3">
    <location>
        <begin position="129"/>
        <end position="162"/>
    </location>
</feature>
<reference evidence="5" key="1">
    <citation type="journal article" date="2021" name="PeerJ">
        <title>Extensive microbial diversity within the chicken gut microbiome revealed by metagenomics and culture.</title>
        <authorList>
            <person name="Gilroy R."/>
            <person name="Ravi A."/>
            <person name="Getino M."/>
            <person name="Pursley I."/>
            <person name="Horton D.L."/>
            <person name="Alikhan N.F."/>
            <person name="Baker D."/>
            <person name="Gharbi K."/>
            <person name="Hall N."/>
            <person name="Watson M."/>
            <person name="Adriaenssens E.M."/>
            <person name="Foster-Nyarko E."/>
            <person name="Jarju S."/>
            <person name="Secka A."/>
            <person name="Antonio M."/>
            <person name="Oren A."/>
            <person name="Chaudhuri R.R."/>
            <person name="La Ragione R."/>
            <person name="Hildebrand F."/>
            <person name="Pallen M.J."/>
        </authorList>
    </citation>
    <scope>NUCLEOTIDE SEQUENCE</scope>
    <source>
        <strain evidence="5">Gambia15-2214</strain>
    </source>
</reference>
<evidence type="ECO:0000256" key="4">
    <source>
        <dbReference type="SAM" id="SignalP"/>
    </source>
</evidence>
<feature type="chain" id="PRO_5039480162" evidence="4">
    <location>
        <begin position="25"/>
        <end position="210"/>
    </location>
</feature>
<dbReference type="Pfam" id="PF13181">
    <property type="entry name" value="TPR_8"/>
    <property type="match status" value="2"/>
</dbReference>
<accession>A0A9E2L179</accession>
<evidence type="ECO:0000313" key="5">
    <source>
        <dbReference type="EMBL" id="MBU3849300.1"/>
    </source>
</evidence>
<protein>
    <submittedName>
        <fullName evidence="5">Tetratricopeptide repeat protein</fullName>
    </submittedName>
</protein>
<dbReference type="AlphaFoldDB" id="A0A9E2L179"/>
<dbReference type="Proteomes" id="UP000823914">
    <property type="component" value="Unassembled WGS sequence"/>
</dbReference>
<dbReference type="PANTHER" id="PTHR44943:SF8">
    <property type="entry name" value="TPR REPEAT-CONTAINING PROTEIN MJ0263"/>
    <property type="match status" value="1"/>
</dbReference>
<dbReference type="Pfam" id="PF14559">
    <property type="entry name" value="TPR_19"/>
    <property type="match status" value="1"/>
</dbReference>
<feature type="signal peptide" evidence="4">
    <location>
        <begin position="1"/>
        <end position="24"/>
    </location>
</feature>